<dbReference type="RefSeq" id="WP_183986336.1">
    <property type="nucleotide sequence ID" value="NZ_JACHHG010000005.1"/>
</dbReference>
<gene>
    <name evidence="1" type="ORF">HNR42_001597</name>
</gene>
<name>A0A841I295_9DEIO</name>
<evidence type="ECO:0008006" key="3">
    <source>
        <dbReference type="Google" id="ProtNLM"/>
    </source>
</evidence>
<keyword evidence="2" id="KW-1185">Reference proteome</keyword>
<protein>
    <recommendedName>
        <fullName evidence="3">Lipoprotein</fullName>
    </recommendedName>
</protein>
<accession>A0A841I295</accession>
<organism evidence="1 2">
    <name type="scientific">Deinobacterium chartae</name>
    <dbReference type="NCBI Taxonomy" id="521158"/>
    <lineage>
        <taxon>Bacteria</taxon>
        <taxon>Thermotogati</taxon>
        <taxon>Deinococcota</taxon>
        <taxon>Deinococci</taxon>
        <taxon>Deinococcales</taxon>
        <taxon>Deinococcaceae</taxon>
        <taxon>Deinobacterium</taxon>
    </lineage>
</organism>
<reference evidence="1 2" key="1">
    <citation type="submission" date="2020-08" db="EMBL/GenBank/DDBJ databases">
        <title>Genomic Encyclopedia of Type Strains, Phase IV (KMG-IV): sequencing the most valuable type-strain genomes for metagenomic binning, comparative biology and taxonomic classification.</title>
        <authorList>
            <person name="Goeker M."/>
        </authorList>
    </citation>
    <scope>NUCLEOTIDE SEQUENCE [LARGE SCALE GENOMIC DNA]</scope>
    <source>
        <strain evidence="1 2">DSM 21458</strain>
    </source>
</reference>
<dbReference type="EMBL" id="JACHHG010000005">
    <property type="protein sequence ID" value="MBB6098172.1"/>
    <property type="molecule type" value="Genomic_DNA"/>
</dbReference>
<dbReference type="Proteomes" id="UP000569951">
    <property type="component" value="Unassembled WGS sequence"/>
</dbReference>
<comment type="caution">
    <text evidence="1">The sequence shown here is derived from an EMBL/GenBank/DDBJ whole genome shotgun (WGS) entry which is preliminary data.</text>
</comment>
<dbReference type="AlphaFoldDB" id="A0A841I295"/>
<sequence>MRWWKNSPVQCLAMALVILLVLGACDDLSLAPPAAVELEYRPHGLCNEVLLSQPRGLERGFKGVFLEQPGWVNSDQAALHMKQAGIYRGIKVPAVRTPPIGFTIRCDQAQEDARVDITNFPRHVGSIRVLIEETPDSESRIKTTVEISQLGP</sequence>
<proteinExistence type="predicted"/>
<dbReference type="PROSITE" id="PS51257">
    <property type="entry name" value="PROKAR_LIPOPROTEIN"/>
    <property type="match status" value="1"/>
</dbReference>
<evidence type="ECO:0000313" key="2">
    <source>
        <dbReference type="Proteomes" id="UP000569951"/>
    </source>
</evidence>
<evidence type="ECO:0000313" key="1">
    <source>
        <dbReference type="EMBL" id="MBB6098172.1"/>
    </source>
</evidence>